<keyword evidence="9 11" id="KW-1133">Transmembrane helix</keyword>
<reference evidence="13 14" key="1">
    <citation type="submission" date="2016-12" db="EMBL/GenBank/DDBJ databases">
        <title>The draft genome sequence of HSLHS2.</title>
        <authorList>
            <person name="Hu D."/>
            <person name="Wang L."/>
            <person name="Shao Z."/>
        </authorList>
    </citation>
    <scope>NUCLEOTIDE SEQUENCE [LARGE SCALE GENOMIC DNA]</scope>
    <source>
        <strain evidence="13">MCCC 1A06712</strain>
    </source>
</reference>
<dbReference type="GO" id="GO:0060003">
    <property type="term" value="P:copper ion export"/>
    <property type="evidence" value="ECO:0007669"/>
    <property type="project" value="UniProtKB-ARBA"/>
</dbReference>
<dbReference type="SUPFAM" id="SSF81653">
    <property type="entry name" value="Calcium ATPase, transduction domain A"/>
    <property type="match status" value="1"/>
</dbReference>
<evidence type="ECO:0000256" key="7">
    <source>
        <dbReference type="ARBA" id="ARBA00022840"/>
    </source>
</evidence>
<keyword evidence="6 11" id="KW-0547">Nucleotide-binding</keyword>
<dbReference type="AlphaFoldDB" id="A0A251X171"/>
<dbReference type="NCBIfam" id="TIGR01525">
    <property type="entry name" value="ATPase-IB_hvy"/>
    <property type="match status" value="1"/>
</dbReference>
<dbReference type="PANTHER" id="PTHR43520:SF8">
    <property type="entry name" value="P-TYPE CU(+) TRANSPORTER"/>
    <property type="match status" value="1"/>
</dbReference>
<dbReference type="InterPro" id="IPR027256">
    <property type="entry name" value="P-typ_ATPase_IB"/>
</dbReference>
<organism evidence="13 14">
    <name type="scientific">Marivivens niveibacter</name>
    <dbReference type="NCBI Taxonomy" id="1930667"/>
    <lineage>
        <taxon>Bacteria</taxon>
        <taxon>Pseudomonadati</taxon>
        <taxon>Pseudomonadota</taxon>
        <taxon>Alphaproteobacteria</taxon>
        <taxon>Rhodobacterales</taxon>
        <taxon>Paracoccaceae</taxon>
        <taxon>Marivivens group</taxon>
        <taxon>Marivivens</taxon>
    </lineage>
</organism>
<dbReference type="PROSITE" id="PS01229">
    <property type="entry name" value="COF_2"/>
    <property type="match status" value="1"/>
</dbReference>
<dbReference type="Proteomes" id="UP000194664">
    <property type="component" value="Unassembled WGS sequence"/>
</dbReference>
<dbReference type="SFLD" id="SFLDF00027">
    <property type="entry name" value="p-type_atpase"/>
    <property type="match status" value="1"/>
</dbReference>
<dbReference type="PROSITE" id="PS01047">
    <property type="entry name" value="HMA_1"/>
    <property type="match status" value="1"/>
</dbReference>
<dbReference type="Pfam" id="PF00403">
    <property type="entry name" value="HMA"/>
    <property type="match status" value="1"/>
</dbReference>
<dbReference type="Gene3D" id="2.70.150.10">
    <property type="entry name" value="Calcium-transporting ATPase, cytoplasmic transduction domain A"/>
    <property type="match status" value="1"/>
</dbReference>
<dbReference type="CDD" id="cd00371">
    <property type="entry name" value="HMA"/>
    <property type="match status" value="1"/>
</dbReference>
<comment type="caution">
    <text evidence="13">The sequence shown here is derived from an EMBL/GenBank/DDBJ whole genome shotgun (WGS) entry which is preliminary data.</text>
</comment>
<comment type="similarity">
    <text evidence="2 11">Belongs to the cation transport ATPase (P-type) (TC 3.A.3) family. Type IB subfamily.</text>
</comment>
<dbReference type="InterPro" id="IPR023299">
    <property type="entry name" value="ATPase_P-typ_cyto_dom_N"/>
</dbReference>
<dbReference type="PRINTS" id="PR00119">
    <property type="entry name" value="CATATPASE"/>
</dbReference>
<dbReference type="SFLD" id="SFLDS00003">
    <property type="entry name" value="Haloacid_Dehalogenase"/>
    <property type="match status" value="1"/>
</dbReference>
<dbReference type="InterPro" id="IPR036412">
    <property type="entry name" value="HAD-like_sf"/>
</dbReference>
<feature type="domain" description="HMA" evidence="12">
    <location>
        <begin position="3"/>
        <end position="67"/>
    </location>
</feature>
<dbReference type="InterPro" id="IPR059000">
    <property type="entry name" value="ATPase_P-type_domA"/>
</dbReference>
<dbReference type="PROSITE" id="PS00154">
    <property type="entry name" value="ATPASE_E1_E2"/>
    <property type="match status" value="1"/>
</dbReference>
<feature type="transmembrane region" description="Helical" evidence="11">
    <location>
        <begin position="683"/>
        <end position="702"/>
    </location>
</feature>
<dbReference type="InterPro" id="IPR023298">
    <property type="entry name" value="ATPase_P-typ_TM_dom_sf"/>
</dbReference>
<keyword evidence="7 11" id="KW-0067">ATP-binding</keyword>
<evidence type="ECO:0000256" key="10">
    <source>
        <dbReference type="ARBA" id="ARBA00023136"/>
    </source>
</evidence>
<evidence type="ECO:0000256" key="1">
    <source>
        <dbReference type="ARBA" id="ARBA00004651"/>
    </source>
</evidence>
<evidence type="ECO:0000256" key="2">
    <source>
        <dbReference type="ARBA" id="ARBA00006024"/>
    </source>
</evidence>
<keyword evidence="10 11" id="KW-0472">Membrane</keyword>
<dbReference type="Gene3D" id="3.40.1110.10">
    <property type="entry name" value="Calcium-transporting ATPase, cytoplasmic domain N"/>
    <property type="match status" value="1"/>
</dbReference>
<dbReference type="GO" id="GO:0005507">
    <property type="term" value="F:copper ion binding"/>
    <property type="evidence" value="ECO:0007669"/>
    <property type="project" value="TreeGrafter"/>
</dbReference>
<dbReference type="NCBIfam" id="TIGR01511">
    <property type="entry name" value="ATPase-IB1_Cu"/>
    <property type="match status" value="1"/>
</dbReference>
<sequence length="741" mass="78384">MEKTVRFDVEGMSCAACVARVEKILNNNAGIENAAVNLATQTVQFETDLRDLEPVMTQLGAAGYPAKFASADRPMQSEVRELEATEVWQRIVFAGALTIPVFVAEMGGHLFPVIHDWLHGLLTMRGLWVVEFILATVLLAVPGREFFQKGIPALMARAPNMNSLVALGAGAAWLYSTLATFVPVIFPDGALAVYFEAAMMIVTLILLGRYFEARAKGRTGAAIEALIKLRPETANQIVDGEEKTVPIATIRVGDVLRIRPGERVSVDGIVIDGNSLVDESMLTGEPVPVVKDIGDEVIGGTINADGTFCIEVRATGTDTILARIVRMVENAQAEKLPIQATVDKVVGVFVPVIMAISALTALIWLLLGGGLSHAMVAAVSVLIIACPCAMGLATPTSILVGTGRAASLGVLFRKGDALQKLNEVTTVAFDKTGTLTEGQPRVVTIYSQDRREALRFAAAVEAMSEHPMARSILREAAEQGIDIEPVSDFKSHAGMGVEGVVASRRVLIGADRFMQSRSVSIANYQARAASLAQDGQTPFFVAVDGEMFALIGVADPIKSGARDVVTQLQNRGMRVAMITGDNAATADSIARRLGIDLVESEVMPEGKVDAVIALRGNGSIAFFGDGVNDAPALAAADVGIAMGTGTDVAIETADVVLMRGDLNGAVAAIRLSRAVMRNIRQNLFWAFAYNTALVPVAAGILYPGLGVLLSPVLAAAAMAFSSVFVVTNALRLRNYTAGRAA</sequence>
<dbReference type="GO" id="GO:0005524">
    <property type="term" value="F:ATP binding"/>
    <property type="evidence" value="ECO:0007669"/>
    <property type="project" value="UniProtKB-UniRule"/>
</dbReference>
<feature type="transmembrane region" description="Helical" evidence="11">
    <location>
        <begin position="126"/>
        <end position="143"/>
    </location>
</feature>
<keyword evidence="4 11" id="KW-0812">Transmembrane</keyword>
<comment type="subcellular location">
    <subcellularLocation>
        <location evidence="1">Cell membrane</location>
        <topology evidence="1">Multi-pass membrane protein</topology>
    </subcellularLocation>
</comment>
<dbReference type="CDD" id="cd02094">
    <property type="entry name" value="P-type_ATPase_Cu-like"/>
    <property type="match status" value="1"/>
</dbReference>
<dbReference type="Gene3D" id="3.40.50.1000">
    <property type="entry name" value="HAD superfamily/HAD-like"/>
    <property type="match status" value="1"/>
</dbReference>
<proteinExistence type="inferred from homology"/>
<evidence type="ECO:0000313" key="13">
    <source>
        <dbReference type="EMBL" id="OUD10145.1"/>
    </source>
</evidence>
<dbReference type="GO" id="GO:0043682">
    <property type="term" value="F:P-type divalent copper transporter activity"/>
    <property type="evidence" value="ECO:0007669"/>
    <property type="project" value="TreeGrafter"/>
</dbReference>
<feature type="transmembrane region" description="Helical" evidence="11">
    <location>
        <begin position="164"/>
        <end position="186"/>
    </location>
</feature>
<dbReference type="PANTHER" id="PTHR43520">
    <property type="entry name" value="ATP7, ISOFORM B"/>
    <property type="match status" value="1"/>
</dbReference>
<dbReference type="InterPro" id="IPR017969">
    <property type="entry name" value="Heavy-metal-associated_CS"/>
</dbReference>
<dbReference type="SFLD" id="SFLDG00002">
    <property type="entry name" value="C1.7:_P-type_atpase_like"/>
    <property type="match status" value="1"/>
</dbReference>
<dbReference type="FunFam" id="2.70.150.10:FF:000020">
    <property type="entry name" value="Copper-exporting P-type ATPase A"/>
    <property type="match status" value="1"/>
</dbReference>
<feature type="transmembrane region" description="Helical" evidence="11">
    <location>
        <begin position="345"/>
        <end position="367"/>
    </location>
</feature>
<dbReference type="GO" id="GO:0055070">
    <property type="term" value="P:copper ion homeostasis"/>
    <property type="evidence" value="ECO:0007669"/>
    <property type="project" value="TreeGrafter"/>
</dbReference>
<keyword evidence="14" id="KW-1185">Reference proteome</keyword>
<dbReference type="SUPFAM" id="SSF55008">
    <property type="entry name" value="HMA, heavy metal-associated domain"/>
    <property type="match status" value="1"/>
</dbReference>
<feature type="transmembrane region" description="Helical" evidence="11">
    <location>
        <begin position="373"/>
        <end position="394"/>
    </location>
</feature>
<evidence type="ECO:0000256" key="11">
    <source>
        <dbReference type="RuleBase" id="RU362081"/>
    </source>
</evidence>
<keyword evidence="8" id="KW-1278">Translocase</keyword>
<name>A0A251X171_9RHOB</name>
<accession>A0A251X171</accession>
<dbReference type="PROSITE" id="PS50846">
    <property type="entry name" value="HMA_2"/>
    <property type="match status" value="1"/>
</dbReference>
<evidence type="ECO:0000256" key="9">
    <source>
        <dbReference type="ARBA" id="ARBA00022989"/>
    </source>
</evidence>
<dbReference type="InterPro" id="IPR018303">
    <property type="entry name" value="ATPase_P-typ_P_site"/>
</dbReference>
<evidence type="ECO:0000259" key="12">
    <source>
        <dbReference type="PROSITE" id="PS50846"/>
    </source>
</evidence>
<feature type="transmembrane region" description="Helical" evidence="11">
    <location>
        <begin position="91"/>
        <end position="114"/>
    </location>
</feature>
<protein>
    <submittedName>
        <fullName evidence="13">Copper-translocating P-type ATPase</fullName>
    </submittedName>
</protein>
<dbReference type="Pfam" id="PF00702">
    <property type="entry name" value="Hydrolase"/>
    <property type="match status" value="1"/>
</dbReference>
<evidence type="ECO:0000256" key="4">
    <source>
        <dbReference type="ARBA" id="ARBA00022692"/>
    </source>
</evidence>
<dbReference type="OrthoDB" id="9807843at2"/>
<dbReference type="EMBL" id="MSPP01000001">
    <property type="protein sequence ID" value="OUD10145.1"/>
    <property type="molecule type" value="Genomic_DNA"/>
</dbReference>
<dbReference type="InterPro" id="IPR001757">
    <property type="entry name" value="P_typ_ATPase"/>
</dbReference>
<dbReference type="Gene3D" id="3.30.70.100">
    <property type="match status" value="1"/>
</dbReference>
<evidence type="ECO:0000256" key="3">
    <source>
        <dbReference type="ARBA" id="ARBA00022475"/>
    </source>
</evidence>
<dbReference type="GO" id="GO:0016887">
    <property type="term" value="F:ATP hydrolysis activity"/>
    <property type="evidence" value="ECO:0007669"/>
    <property type="project" value="InterPro"/>
</dbReference>
<dbReference type="GO" id="GO:0005886">
    <property type="term" value="C:plasma membrane"/>
    <property type="evidence" value="ECO:0007669"/>
    <property type="project" value="UniProtKB-SubCell"/>
</dbReference>
<evidence type="ECO:0000256" key="5">
    <source>
        <dbReference type="ARBA" id="ARBA00022723"/>
    </source>
</evidence>
<dbReference type="InterPro" id="IPR006121">
    <property type="entry name" value="HMA_dom"/>
</dbReference>
<dbReference type="InterPro" id="IPR008250">
    <property type="entry name" value="ATPase_P-typ_transduc_dom_A_sf"/>
</dbReference>
<dbReference type="InterPro" id="IPR023214">
    <property type="entry name" value="HAD_sf"/>
</dbReference>
<feature type="transmembrane region" description="Helical" evidence="11">
    <location>
        <begin position="708"/>
        <end position="730"/>
    </location>
</feature>
<evidence type="ECO:0000256" key="6">
    <source>
        <dbReference type="ARBA" id="ARBA00022741"/>
    </source>
</evidence>
<evidence type="ECO:0000313" key="14">
    <source>
        <dbReference type="Proteomes" id="UP000194664"/>
    </source>
</evidence>
<dbReference type="Pfam" id="PF00122">
    <property type="entry name" value="E1-E2_ATPase"/>
    <property type="match status" value="1"/>
</dbReference>
<feature type="transmembrane region" description="Helical" evidence="11">
    <location>
        <begin position="192"/>
        <end position="211"/>
    </location>
</feature>
<gene>
    <name evidence="13" type="ORF">BVC71_01100</name>
</gene>
<dbReference type="InterPro" id="IPR044492">
    <property type="entry name" value="P_typ_ATPase_HD_dom"/>
</dbReference>
<dbReference type="InterPro" id="IPR036163">
    <property type="entry name" value="HMA_dom_sf"/>
</dbReference>
<evidence type="ECO:0000256" key="8">
    <source>
        <dbReference type="ARBA" id="ARBA00022967"/>
    </source>
</evidence>
<dbReference type="RefSeq" id="WP_086449795.1">
    <property type="nucleotide sequence ID" value="NZ_MSPP01000001.1"/>
</dbReference>
<dbReference type="SUPFAM" id="SSF81665">
    <property type="entry name" value="Calcium ATPase, transmembrane domain M"/>
    <property type="match status" value="1"/>
</dbReference>
<dbReference type="PRINTS" id="PR00943">
    <property type="entry name" value="CUATPASE"/>
</dbReference>
<keyword evidence="3 11" id="KW-1003">Cell membrane</keyword>
<dbReference type="SUPFAM" id="SSF56784">
    <property type="entry name" value="HAD-like"/>
    <property type="match status" value="1"/>
</dbReference>
<dbReference type="NCBIfam" id="TIGR01494">
    <property type="entry name" value="ATPase_P-type"/>
    <property type="match status" value="1"/>
</dbReference>
<keyword evidence="5 11" id="KW-0479">Metal-binding</keyword>